<evidence type="ECO:0000313" key="2">
    <source>
        <dbReference type="EMBL" id="AWZ41275.1"/>
    </source>
</evidence>
<evidence type="ECO:0000313" key="3">
    <source>
        <dbReference type="EMBL" id="RXV74949.1"/>
    </source>
</evidence>
<dbReference type="Proteomes" id="UP000250153">
    <property type="component" value="Chromosome"/>
</dbReference>
<evidence type="ECO:0000313" key="5">
    <source>
        <dbReference type="Proteomes" id="UP000250153"/>
    </source>
</evidence>
<dbReference type="EMBL" id="CP023565">
    <property type="protein sequence ID" value="AWZ37734.1"/>
    <property type="molecule type" value="Genomic_DNA"/>
</dbReference>
<reference evidence="3 6" key="2">
    <citation type="submission" date="2018-09" db="EMBL/GenBank/DDBJ databases">
        <title>Murine metabolic-syndrome-specific gut microbial biobank.</title>
        <authorList>
            <person name="Liu C."/>
        </authorList>
    </citation>
    <scope>NUCLEOTIDE SEQUENCE [LARGE SCALE GENOMIC DNA]</scope>
    <source>
        <strain evidence="3 6">C-30</strain>
    </source>
</reference>
<evidence type="ECO:0000313" key="4">
    <source>
        <dbReference type="Proteomes" id="UP000250143"/>
    </source>
</evidence>
<dbReference type="Proteomes" id="UP000250143">
    <property type="component" value="Chromosome"/>
</dbReference>
<dbReference type="KEGG" id="lmur:CPS94_01780"/>
<dbReference type="AlphaFoldDB" id="A0A2Z4W0H3"/>
<dbReference type="OrthoDB" id="2043960at2"/>
<dbReference type="EMBL" id="QZFR01000015">
    <property type="protein sequence ID" value="RXV74949.1"/>
    <property type="molecule type" value="Genomic_DNA"/>
</dbReference>
<keyword evidence="4" id="KW-1185">Reference proteome</keyword>
<dbReference type="EMBL" id="CP023566">
    <property type="protein sequence ID" value="AWZ41275.1"/>
    <property type="molecule type" value="Genomic_DNA"/>
</dbReference>
<evidence type="ECO:0000313" key="1">
    <source>
        <dbReference type="EMBL" id="AWZ37734.1"/>
    </source>
</evidence>
<reference evidence="4 5" key="1">
    <citation type="submission" date="2017-09" db="EMBL/GenBank/DDBJ databases">
        <title>Predominant Lactobacillus spp. isolated from feces of mice subjected to short-term calorie restriction.</title>
        <authorList>
            <person name="Zhang C."/>
            <person name="Zhao L."/>
            <person name="Pan F."/>
        </authorList>
    </citation>
    <scope>NUCLEOTIDE SEQUENCE [LARGE SCALE GENOMIC DNA]</scope>
    <source>
        <strain evidence="2 4">CR141</strain>
        <strain evidence="1 5">CR147</strain>
    </source>
</reference>
<dbReference type="Proteomes" id="UP000289316">
    <property type="component" value="Unassembled WGS sequence"/>
</dbReference>
<dbReference type="GeneID" id="48465850"/>
<gene>
    <name evidence="2" type="ORF">CPQ89_09690</name>
    <name evidence="1" type="ORF">CPS94_01780</name>
    <name evidence="3" type="ORF">D6C19_03395</name>
</gene>
<sequence>MAITTTKVANSEPVSDGFLLNSTNQYYIDVTGGDNLADVTDAKWARLAKGIASVTPAGNETANNDAYYDGGAYGSNDITGKRPQWSFSGHRVYGDKAQDFVAGKEFAVGEALKTRMLWINSTGEMIVAHVTIMTIVASGGNANAKQTFSFVLGMNGEPVIPNGKPKVVAGDEDGLFKLSDQVTGSTD</sequence>
<proteinExistence type="predicted"/>
<accession>A0A2Z4W0H3</accession>
<dbReference type="NCBIfam" id="NF047353">
    <property type="entry name" value="tube_lmo2291"/>
    <property type="match status" value="1"/>
</dbReference>
<organism evidence="3 6">
    <name type="scientific">Ligilactobacillus murinus</name>
    <dbReference type="NCBI Taxonomy" id="1622"/>
    <lineage>
        <taxon>Bacteria</taxon>
        <taxon>Bacillati</taxon>
        <taxon>Bacillota</taxon>
        <taxon>Bacilli</taxon>
        <taxon>Lactobacillales</taxon>
        <taxon>Lactobacillaceae</taxon>
        <taxon>Ligilactobacillus</taxon>
    </lineage>
</organism>
<dbReference type="RefSeq" id="WP_112195504.1">
    <property type="nucleotide sequence ID" value="NZ_CP023565.1"/>
</dbReference>
<evidence type="ECO:0000313" key="6">
    <source>
        <dbReference type="Proteomes" id="UP000289316"/>
    </source>
</evidence>
<name>A0A2Z4W0H3_9LACO</name>
<protein>
    <submittedName>
        <fullName evidence="3">Capsid protein</fullName>
    </submittedName>
</protein>
<dbReference type="STRING" id="1622.GCA_001953785_02114"/>